<evidence type="ECO:0008006" key="4">
    <source>
        <dbReference type="Google" id="ProtNLM"/>
    </source>
</evidence>
<keyword evidence="3" id="KW-1185">Reference proteome</keyword>
<accession>A0A6J8CGC1</accession>
<reference evidence="2 3" key="1">
    <citation type="submission" date="2020-06" db="EMBL/GenBank/DDBJ databases">
        <authorList>
            <person name="Li R."/>
            <person name="Bekaert M."/>
        </authorList>
    </citation>
    <scope>NUCLEOTIDE SEQUENCE [LARGE SCALE GENOMIC DNA]</scope>
    <source>
        <strain evidence="3">wild</strain>
    </source>
</reference>
<dbReference type="OrthoDB" id="6106053at2759"/>
<proteinExistence type="predicted"/>
<dbReference type="AlphaFoldDB" id="A0A6J8CGC1"/>
<evidence type="ECO:0000313" key="3">
    <source>
        <dbReference type="Proteomes" id="UP000507470"/>
    </source>
</evidence>
<gene>
    <name evidence="2" type="ORF">MCOR_29444</name>
</gene>
<dbReference type="EMBL" id="CACVKT020005360">
    <property type="protein sequence ID" value="CAC5394721.1"/>
    <property type="molecule type" value="Genomic_DNA"/>
</dbReference>
<dbReference type="Proteomes" id="UP000507470">
    <property type="component" value="Unassembled WGS sequence"/>
</dbReference>
<sequence length="290" mass="32006">MTACSEDVLWITDLKILQKVKIQGRSLKIVDQKNIEILGMACTQTKDVLFVTKESSVVKQISNQTGEMTDSKYEVENLELSAIHVNPDGKVTVGAFSGEISFPAVGRRVVIVMDRSGKHETTYEYDRQGNPIFTIINNITRTKNGNIFVVDTLSRDWIGRLVVLSEDGDVLNTFSGLSDMNTNEMSDSDSESKSDSASDSGSESESDSDSFKPVCVITTPSDNIIVSNIDSGILFFLNSSGNLMSWYDINKVGIFNPICFCINESGHTYIGCFTYEDSSDNAKIYEVDIL</sequence>
<feature type="region of interest" description="Disordered" evidence="1">
    <location>
        <begin position="181"/>
        <end position="213"/>
    </location>
</feature>
<name>A0A6J8CGC1_MYTCO</name>
<organism evidence="2 3">
    <name type="scientific">Mytilus coruscus</name>
    <name type="common">Sea mussel</name>
    <dbReference type="NCBI Taxonomy" id="42192"/>
    <lineage>
        <taxon>Eukaryota</taxon>
        <taxon>Metazoa</taxon>
        <taxon>Spiralia</taxon>
        <taxon>Lophotrochozoa</taxon>
        <taxon>Mollusca</taxon>
        <taxon>Bivalvia</taxon>
        <taxon>Autobranchia</taxon>
        <taxon>Pteriomorphia</taxon>
        <taxon>Mytilida</taxon>
        <taxon>Mytiloidea</taxon>
        <taxon>Mytilidae</taxon>
        <taxon>Mytilinae</taxon>
        <taxon>Mytilus</taxon>
    </lineage>
</organism>
<evidence type="ECO:0000313" key="2">
    <source>
        <dbReference type="EMBL" id="CAC5394721.1"/>
    </source>
</evidence>
<protein>
    <recommendedName>
        <fullName evidence="4">TRIM71</fullName>
    </recommendedName>
</protein>
<dbReference type="SUPFAM" id="SSF63829">
    <property type="entry name" value="Calcium-dependent phosphotriesterase"/>
    <property type="match status" value="1"/>
</dbReference>
<evidence type="ECO:0000256" key="1">
    <source>
        <dbReference type="SAM" id="MobiDB-lite"/>
    </source>
</evidence>